<evidence type="ECO:0000313" key="2">
    <source>
        <dbReference type="EMBL" id="GLQ18642.1"/>
    </source>
</evidence>
<accession>A0ABQ5UU57</accession>
<evidence type="ECO:0000259" key="1">
    <source>
        <dbReference type="Pfam" id="PF09836"/>
    </source>
</evidence>
<dbReference type="Gene3D" id="1.10.150.690">
    <property type="entry name" value="DUF2063"/>
    <property type="match status" value="1"/>
</dbReference>
<reference evidence="2" key="1">
    <citation type="journal article" date="2014" name="Int. J. Syst. Evol. Microbiol.">
        <title>Complete genome of a new Firmicutes species belonging to the dominant human colonic microbiota ('Ruminococcus bicirculans') reveals two chromosomes and a selective capacity to utilize plant glucans.</title>
        <authorList>
            <consortium name="NISC Comparative Sequencing Program"/>
            <person name="Wegmann U."/>
            <person name="Louis P."/>
            <person name="Goesmann A."/>
            <person name="Henrissat B."/>
            <person name="Duncan S.H."/>
            <person name="Flint H.J."/>
        </authorList>
    </citation>
    <scope>NUCLEOTIDE SEQUENCE</scope>
    <source>
        <strain evidence="2">NBRC 107169</strain>
    </source>
</reference>
<keyword evidence="3" id="KW-1185">Reference proteome</keyword>
<dbReference type="InterPro" id="IPR018640">
    <property type="entry name" value="DUF2063"/>
</dbReference>
<name>A0ABQ5UU57_9HYPH</name>
<dbReference type="EMBL" id="BSNI01000002">
    <property type="protein sequence ID" value="GLQ18642.1"/>
    <property type="molecule type" value="Genomic_DNA"/>
</dbReference>
<feature type="domain" description="Putative DNA-binding" evidence="1">
    <location>
        <begin position="10"/>
        <end position="100"/>
    </location>
</feature>
<sequence>MPLNKMQFSQTEFATNLFDPDAPAPAGVVDPAGNPAPKRYSVYKNNVVVSYLEALAAAYPACKNLVGEEFFNAIGRAYLQKKPPNSQLMILFGEGFASFVAGYGPAQQIPFLPDVARVERAWRLAYHSADIAPISRDRLGKLPPEQLGDAKLVFLPSVAIITSPFPVHALWQAAISLQPLDAIAPGAAESVLIVRPTLDVNVHNIDASFGPSIQALLDGNTLNEAAETGITKNENFDFSAMLALLIQSGAIADIKINNEGNK</sequence>
<gene>
    <name evidence="2" type="ORF">GCM10007879_28910</name>
</gene>
<proteinExistence type="predicted"/>
<dbReference type="Proteomes" id="UP001161405">
    <property type="component" value="Unassembled WGS sequence"/>
</dbReference>
<reference evidence="2" key="2">
    <citation type="submission" date="2023-01" db="EMBL/GenBank/DDBJ databases">
        <title>Draft genome sequence of Maritalea porphyrae strain NBRC 107169.</title>
        <authorList>
            <person name="Sun Q."/>
            <person name="Mori K."/>
        </authorList>
    </citation>
    <scope>NUCLEOTIDE SEQUENCE</scope>
    <source>
        <strain evidence="2">NBRC 107169</strain>
    </source>
</reference>
<evidence type="ECO:0000313" key="3">
    <source>
        <dbReference type="Proteomes" id="UP001161405"/>
    </source>
</evidence>
<dbReference type="Pfam" id="PF09836">
    <property type="entry name" value="DUF2063"/>
    <property type="match status" value="1"/>
</dbReference>
<dbReference type="InterPro" id="IPR044922">
    <property type="entry name" value="DUF2063_N_sf"/>
</dbReference>
<comment type="caution">
    <text evidence="2">The sequence shown here is derived from an EMBL/GenBank/DDBJ whole genome shotgun (WGS) entry which is preliminary data.</text>
</comment>
<organism evidence="2 3">
    <name type="scientific">Maritalea porphyrae</name>
    <dbReference type="NCBI Taxonomy" id="880732"/>
    <lineage>
        <taxon>Bacteria</taxon>
        <taxon>Pseudomonadati</taxon>
        <taxon>Pseudomonadota</taxon>
        <taxon>Alphaproteobacteria</taxon>
        <taxon>Hyphomicrobiales</taxon>
        <taxon>Devosiaceae</taxon>
        <taxon>Maritalea</taxon>
    </lineage>
</organism>
<dbReference type="RefSeq" id="WP_284365675.1">
    <property type="nucleotide sequence ID" value="NZ_BSNI01000002.1"/>
</dbReference>
<protein>
    <submittedName>
        <fullName evidence="2">DUF2063 domain-containing protein</fullName>
    </submittedName>
</protein>